<keyword evidence="1" id="KW-0812">Transmembrane</keyword>
<keyword evidence="3" id="KW-1185">Reference proteome</keyword>
<evidence type="ECO:0000256" key="1">
    <source>
        <dbReference type="SAM" id="Phobius"/>
    </source>
</evidence>
<keyword evidence="1" id="KW-1133">Transmembrane helix</keyword>
<feature type="transmembrane region" description="Helical" evidence="1">
    <location>
        <begin position="7"/>
        <end position="24"/>
    </location>
</feature>
<dbReference type="Proteomes" id="UP000253934">
    <property type="component" value="Unassembled WGS sequence"/>
</dbReference>
<gene>
    <name evidence="2" type="ORF">DCC88_08510</name>
</gene>
<dbReference type="AlphaFoldDB" id="A0A369KQ87"/>
<dbReference type="EMBL" id="QOVW01000076">
    <property type="protein sequence ID" value="RDB35732.1"/>
    <property type="molecule type" value="Genomic_DNA"/>
</dbReference>
<sequence>MHQIFCYFLLGFIINLFINFKFLYAQSWPTLYTQEDIIPQKKSDLKEIEKIKTKNISKIPENKIREKIFNSYYFILDFVSSTKGELPKNWIDSKKEPEKSLIYGFPPELKRPSVPIYFPDFNLTKLAFFISDDPYISRLNMCQDFWIQNRLQKSYDCFFFLQMDLAKDNVPISSLIRLQTNILQAFLFLHLATNDVNNLYIWNAKFVPPSPQEFTEGDHYAMARVLFSYIATKVDDSTYLPTKKNASVINEIYDNIYDSPVYFKETKKIAGKKTSITHLQEPIDSIKWIQTVMPLVYYNSMVMNQGVMIWDRAFTSAWKLENYYARFDYPKMPEGSPLVVESPSKVTSPIFIAPRNNTDILSSADLFRSLAMLIGKDPGKAFEHTSSGIFRKAHPELTALHFHVTGNTYFDLDLLRWSRRSYSWAELYSKSFSEKVPSNLIYGAESAFWAGQYEVAKNAYIQFLTIAGDKVYSPWANLRLAEIEELNGNQTFAKNKYEQILRNFDMHPVADEAQVRLFCLYEKNLTKNAKMVEYNKVLERIKTARDVLKKQAKTCMLRADLTKMQEESFKDNKASVEEKSNKQIEAINNFAKEFPNNEFMVLFTDRIKELELFKAPLFAEHNKCIQLIDFFVKNRDSLNNLSLNNHHFIGGLKWDNVDRLKVLRCAAFVGNIDVWKEMRSHEVGKDGVPLHSTFYNLSLKPSVSNALKAYMQLKNTSSLWINKVKKIEKSSFEVIDRDDFWEMLTLRELLKYNLTMSESAQSLIDNAVAVDMFANPKLIYSSDTFCFWMLKASRQFNTANWESIAKTKTKNEWTLLLTDEKIQKNQPCEASFAKKLNTHALTNSSVFLDTYILLPFLEKVGVADASEDWLWYVQRIEKNLGSNNPEIINIYKNLLDKSKSALVKEASRLWIQKNIPSESEKLLW</sequence>
<dbReference type="InterPro" id="IPR011990">
    <property type="entry name" value="TPR-like_helical_dom_sf"/>
</dbReference>
<proteinExistence type="predicted"/>
<evidence type="ECO:0000313" key="3">
    <source>
        <dbReference type="Proteomes" id="UP000253934"/>
    </source>
</evidence>
<keyword evidence="1" id="KW-0472">Membrane</keyword>
<comment type="caution">
    <text evidence="2">The sequence shown here is derived from an EMBL/GenBank/DDBJ whole genome shotgun (WGS) entry which is preliminary data.</text>
</comment>
<accession>A0A369KQ87</accession>
<protein>
    <submittedName>
        <fullName evidence="2">Uncharacterized protein</fullName>
    </submittedName>
</protein>
<evidence type="ECO:0000313" key="2">
    <source>
        <dbReference type="EMBL" id="RDB35732.1"/>
    </source>
</evidence>
<reference evidence="2" key="1">
    <citation type="submission" date="2018-04" db="EMBL/GenBank/DDBJ databases">
        <title>Draft genome sequence of the Candidatus Spirobacillus cienkowskii, a pathogen of freshwater Daphnia species, reconstructed from hemolymph metagenomic reads.</title>
        <authorList>
            <person name="Bresciani L."/>
            <person name="Lemos L.N."/>
            <person name="Wale N."/>
            <person name="Lin J.Y."/>
            <person name="Fernandes G.R."/>
            <person name="Duffy M.A."/>
            <person name="Rodrigues J.M."/>
        </authorList>
    </citation>
    <scope>NUCLEOTIDE SEQUENCE [LARGE SCALE GENOMIC DNA]</scope>
    <source>
        <strain evidence="2">Binning01</strain>
    </source>
</reference>
<organism evidence="2 3">
    <name type="scientific">Spirobacillus cienkowskii</name>
    <dbReference type="NCBI Taxonomy" id="495820"/>
    <lineage>
        <taxon>Bacteria</taxon>
        <taxon>Pseudomonadati</taxon>
        <taxon>Bdellovibrionota</taxon>
        <taxon>Oligoflexia</taxon>
        <taxon>Silvanigrellales</taxon>
        <taxon>Spirobacillus</taxon>
    </lineage>
</organism>
<dbReference type="Gene3D" id="1.25.40.10">
    <property type="entry name" value="Tetratricopeptide repeat domain"/>
    <property type="match status" value="1"/>
</dbReference>
<name>A0A369KQ87_9BACT</name>